<reference evidence="9" key="2">
    <citation type="journal article" date="2021" name="PeerJ">
        <title>Extensive microbial diversity within the chicken gut microbiome revealed by metagenomics and culture.</title>
        <authorList>
            <person name="Gilroy R."/>
            <person name="Ravi A."/>
            <person name="Getino M."/>
            <person name="Pursley I."/>
            <person name="Horton D.L."/>
            <person name="Alikhan N.F."/>
            <person name="Baker D."/>
            <person name="Gharbi K."/>
            <person name="Hall N."/>
            <person name="Watson M."/>
            <person name="Adriaenssens E.M."/>
            <person name="Foster-Nyarko E."/>
            <person name="Jarju S."/>
            <person name="Secka A."/>
            <person name="Antonio M."/>
            <person name="Oren A."/>
            <person name="Chaudhuri R.R."/>
            <person name="La Ragione R."/>
            <person name="Hildebrand F."/>
            <person name="Pallen M.J."/>
        </authorList>
    </citation>
    <scope>NUCLEOTIDE SEQUENCE</scope>
    <source>
        <strain evidence="9">CHK190-19873</strain>
    </source>
</reference>
<name>A0A9D1EUC9_9FIRM</name>
<evidence type="ECO:0000256" key="2">
    <source>
        <dbReference type="ARBA" id="ARBA00022475"/>
    </source>
</evidence>
<comment type="similarity">
    <text evidence="6">Belongs to the ABC-4 integral membrane protein family.</text>
</comment>
<dbReference type="Proteomes" id="UP000823935">
    <property type="component" value="Unassembled WGS sequence"/>
</dbReference>
<keyword evidence="5 7" id="KW-0472">Membrane</keyword>
<dbReference type="EMBL" id="DVIQ01000079">
    <property type="protein sequence ID" value="HIS32425.1"/>
    <property type="molecule type" value="Genomic_DNA"/>
</dbReference>
<evidence type="ECO:0000259" key="8">
    <source>
        <dbReference type="Pfam" id="PF02687"/>
    </source>
</evidence>
<dbReference type="AlphaFoldDB" id="A0A9D1EUC9"/>
<reference evidence="9" key="1">
    <citation type="submission" date="2020-10" db="EMBL/GenBank/DDBJ databases">
        <authorList>
            <person name="Gilroy R."/>
        </authorList>
    </citation>
    <scope>NUCLEOTIDE SEQUENCE</scope>
    <source>
        <strain evidence="9">CHK190-19873</strain>
    </source>
</reference>
<evidence type="ECO:0000256" key="4">
    <source>
        <dbReference type="ARBA" id="ARBA00022989"/>
    </source>
</evidence>
<feature type="transmembrane region" description="Helical" evidence="7">
    <location>
        <begin position="880"/>
        <end position="905"/>
    </location>
</feature>
<organism evidence="9 10">
    <name type="scientific">Candidatus Limivivens intestinipullorum</name>
    <dbReference type="NCBI Taxonomy" id="2840858"/>
    <lineage>
        <taxon>Bacteria</taxon>
        <taxon>Bacillati</taxon>
        <taxon>Bacillota</taxon>
        <taxon>Clostridia</taxon>
        <taxon>Lachnospirales</taxon>
        <taxon>Lachnospiraceae</taxon>
        <taxon>Lachnospiraceae incertae sedis</taxon>
        <taxon>Candidatus Limivivens</taxon>
    </lineage>
</organism>
<comment type="caution">
    <text evidence="9">The sequence shown here is derived from an EMBL/GenBank/DDBJ whole genome shotgun (WGS) entry which is preliminary data.</text>
</comment>
<keyword evidence="3 7" id="KW-0812">Transmembrane</keyword>
<evidence type="ECO:0000256" key="7">
    <source>
        <dbReference type="SAM" id="Phobius"/>
    </source>
</evidence>
<evidence type="ECO:0000313" key="10">
    <source>
        <dbReference type="Proteomes" id="UP000823935"/>
    </source>
</evidence>
<keyword evidence="2" id="KW-1003">Cell membrane</keyword>
<feature type="transmembrane region" description="Helical" evidence="7">
    <location>
        <begin position="787"/>
        <end position="812"/>
    </location>
</feature>
<feature type="domain" description="ABC3 transporter permease C-terminal" evidence="8">
    <location>
        <begin position="308"/>
        <end position="438"/>
    </location>
</feature>
<comment type="subcellular location">
    <subcellularLocation>
        <location evidence="1">Cell membrane</location>
        <topology evidence="1">Multi-pass membrane protein</topology>
    </subcellularLocation>
</comment>
<evidence type="ECO:0000256" key="6">
    <source>
        <dbReference type="ARBA" id="ARBA00038076"/>
    </source>
</evidence>
<evidence type="ECO:0000256" key="5">
    <source>
        <dbReference type="ARBA" id="ARBA00023136"/>
    </source>
</evidence>
<feature type="transmembrane region" description="Helical" evidence="7">
    <location>
        <begin position="21"/>
        <end position="41"/>
    </location>
</feature>
<keyword evidence="4 7" id="KW-1133">Transmembrane helix</keyword>
<dbReference type="GO" id="GO:0022857">
    <property type="term" value="F:transmembrane transporter activity"/>
    <property type="evidence" value="ECO:0007669"/>
    <property type="project" value="TreeGrafter"/>
</dbReference>
<proteinExistence type="inferred from homology"/>
<accession>A0A9D1EUC9</accession>
<feature type="transmembrane region" description="Helical" evidence="7">
    <location>
        <begin position="410"/>
        <end position="428"/>
    </location>
</feature>
<dbReference type="GO" id="GO:0005886">
    <property type="term" value="C:plasma membrane"/>
    <property type="evidence" value="ECO:0007669"/>
    <property type="project" value="UniProtKB-SubCell"/>
</dbReference>
<dbReference type="Pfam" id="PF02687">
    <property type="entry name" value="FtsX"/>
    <property type="match status" value="2"/>
</dbReference>
<dbReference type="PANTHER" id="PTHR30572:SF4">
    <property type="entry name" value="ABC TRANSPORTER PERMEASE YTRF"/>
    <property type="match status" value="1"/>
</dbReference>
<evidence type="ECO:0000256" key="1">
    <source>
        <dbReference type="ARBA" id="ARBA00004651"/>
    </source>
</evidence>
<feature type="transmembrane region" description="Helical" evidence="7">
    <location>
        <begin position="353"/>
        <end position="376"/>
    </location>
</feature>
<sequence length="925" mass="101919">MRKNIVHYVTRQYMKQNKKRTLTAFAGIVCMVLLMTCVFVGKDTAIAYLERVASKKDGLWHVSMYDVTEKELEQVNALPYVEQTAVSADQGFTDFSLSANDQRPYLFVKSYSPQCFDWMNITLKSGRLPENSGEIVLSETALSDGAEIEVGDTIQAEFFTRSVTGIDPDTEKTFFPFYGIDLEYGETVAVSQNFPYYGENESFRENRKFLGTSGTYEVVGIIEQPSWEDTGSAGYPAICGLDSQEAAGLGQFNLSIILDLNRVPSSYGQDLRDIAGTHEIDFNNYLLAFSGNSSDTTINAVVGFLTVFFTAMIILASVLLIYNVFRLSFRERSRYLGMLASVGATRRQKRGSVYYEAGTLLLPALPLGILAGLGIVELGMLGINPFLGKLLMLERYLDTGAIPLSVSPRALAAVILLSIATTLLSAFLPARKIGKIGPIESIRGNADTKNRTFRMRPGLIRRFKAEGMLAADTVSRQKKSSKAVVSAAAVFMIVMMLASCGAAAISRIVDVKIGSSGDITVNSGDWDYFVTGDNRSEIKALARELSAEEDVASVRQWYTGLFVSTVSMDTYSQEYWDDMRDLFGLYYRRELSVEEFMELAPVNEQSVNLLAVDSETLDEIAAIAGADAEALKSSHAAIVVNDGSMSTDTIGIWQMTPKRYRYYYISSLTDLEKGDRISMKIYSPTKDEQVPFSVDIAGFVTKKQLDKYVTLNGHQIWLIVSTATCEAIMDINEEADGNSYGVLTTDLYIRMANPNSPVLDRLESFSNQDSSNMAVVPANITQTMSSAILTIVRVLLVCFVILTSAICLLNLVNSINGRLAERRREFAILKSIGMTGKQLRKMLLMECAALLLKTVLPVLLITGLSVLVMHRGLTLIFGNVYLPIPWIPCAGAAVLAFLAVVIITLRAGFSKENANLLEEIRSESI</sequence>
<dbReference type="InterPro" id="IPR050250">
    <property type="entry name" value="Macrolide_Exporter_MacB"/>
</dbReference>
<dbReference type="InterPro" id="IPR003838">
    <property type="entry name" value="ABC3_permease_C"/>
</dbReference>
<feature type="domain" description="ABC3 transporter permease C-terminal" evidence="8">
    <location>
        <begin position="798"/>
        <end position="905"/>
    </location>
</feature>
<dbReference type="PANTHER" id="PTHR30572">
    <property type="entry name" value="MEMBRANE COMPONENT OF TRANSPORTER-RELATED"/>
    <property type="match status" value="1"/>
</dbReference>
<protein>
    <submittedName>
        <fullName evidence="9">ABC transporter permease</fullName>
    </submittedName>
</protein>
<evidence type="ECO:0000313" key="9">
    <source>
        <dbReference type="EMBL" id="HIS32425.1"/>
    </source>
</evidence>
<gene>
    <name evidence="9" type="ORF">IAB44_12920</name>
</gene>
<feature type="transmembrane region" description="Helical" evidence="7">
    <location>
        <begin position="483"/>
        <end position="505"/>
    </location>
</feature>
<feature type="transmembrane region" description="Helical" evidence="7">
    <location>
        <begin position="300"/>
        <end position="325"/>
    </location>
</feature>
<evidence type="ECO:0000256" key="3">
    <source>
        <dbReference type="ARBA" id="ARBA00022692"/>
    </source>
</evidence>
<feature type="transmembrane region" description="Helical" evidence="7">
    <location>
        <begin position="843"/>
        <end position="868"/>
    </location>
</feature>